<evidence type="ECO:0000256" key="1">
    <source>
        <dbReference type="ARBA" id="ARBA00002883"/>
    </source>
</evidence>
<feature type="region of interest" description="Disordered" evidence="11">
    <location>
        <begin position="1"/>
        <end position="97"/>
    </location>
</feature>
<evidence type="ECO:0000256" key="7">
    <source>
        <dbReference type="ARBA" id="ARBA00022552"/>
    </source>
</evidence>
<dbReference type="PANTHER" id="PTHR12933">
    <property type="entry name" value="ORF PROTEIN-RELATED"/>
    <property type="match status" value="1"/>
</dbReference>
<evidence type="ECO:0000256" key="5">
    <source>
        <dbReference type="ARBA" id="ARBA00015422"/>
    </source>
</evidence>
<dbReference type="InterPro" id="IPR027417">
    <property type="entry name" value="P-loop_NTPase"/>
</dbReference>
<comment type="subunit">
    <text evidence="4 10">Component of the ribosomal small subunit (SSU) processome composed of at least 40 protein subunits and snoRNA U3.</text>
</comment>
<comment type="subcellular location">
    <subcellularLocation>
        <location evidence="2 10">Nucleus</location>
        <location evidence="2 10">Nucleolus</location>
    </subcellularLocation>
</comment>
<evidence type="ECO:0000256" key="8">
    <source>
        <dbReference type="ARBA" id="ARBA00023242"/>
    </source>
</evidence>
<comment type="function">
    <text evidence="1 10">DEAD-box RNA helicase-like protein required for pre-18S rRNA processing, specifically at sites A0, A1, and A2.</text>
</comment>
<evidence type="ECO:0000256" key="2">
    <source>
        <dbReference type="ARBA" id="ARBA00004604"/>
    </source>
</evidence>
<dbReference type="InterPro" id="IPR053940">
    <property type="entry name" value="UTP25_NTPase-like"/>
</dbReference>
<reference evidence="15" key="1">
    <citation type="submission" date="2020-01" db="EMBL/GenBank/DDBJ databases">
        <authorList>
            <consortium name="DOE Joint Genome Institute"/>
            <person name="Haridas S."/>
            <person name="Albert R."/>
            <person name="Binder M."/>
            <person name="Bloem J."/>
            <person name="Labutti K."/>
            <person name="Salamov A."/>
            <person name="Andreopoulos B."/>
            <person name="Baker S.E."/>
            <person name="Barry K."/>
            <person name="Bills G."/>
            <person name="Bluhm B.H."/>
            <person name="Cannon C."/>
            <person name="Castanera R."/>
            <person name="Culley D.E."/>
            <person name="Daum C."/>
            <person name="Ezra D."/>
            <person name="Gonzalez J.B."/>
            <person name="Henrissat B."/>
            <person name="Kuo A."/>
            <person name="Liang C."/>
            <person name="Lipzen A."/>
            <person name="Lutzoni F."/>
            <person name="Magnuson J."/>
            <person name="Mondo S."/>
            <person name="Nolan M."/>
            <person name="Ohm R."/>
            <person name="Pangilinan J."/>
            <person name="Park H.-J."/>
            <person name="Ramirez L."/>
            <person name="Alfaro M."/>
            <person name="Sun H."/>
            <person name="Tritt A."/>
            <person name="Yoshinaga Y."/>
            <person name="Zwiers L.-H."/>
            <person name="Turgeon B.G."/>
            <person name="Goodwin S.B."/>
            <person name="Spatafora J.W."/>
            <person name="Crous P.W."/>
            <person name="Grigoriev I.V."/>
        </authorList>
    </citation>
    <scope>NUCLEOTIDE SEQUENCE</scope>
    <source>
        <strain evidence="15">CBS 342.82</strain>
    </source>
</reference>
<reference evidence="15" key="3">
    <citation type="submission" date="2025-08" db="UniProtKB">
        <authorList>
            <consortium name="RefSeq"/>
        </authorList>
    </citation>
    <scope>IDENTIFICATION</scope>
    <source>
        <strain evidence="15">CBS 342.82</strain>
    </source>
</reference>
<evidence type="ECO:0000259" key="13">
    <source>
        <dbReference type="Pfam" id="PF22916"/>
    </source>
</evidence>
<dbReference type="Pfam" id="PF06862">
    <property type="entry name" value="Utp25_C"/>
    <property type="match status" value="1"/>
</dbReference>
<dbReference type="Proteomes" id="UP000504637">
    <property type="component" value="Unplaced"/>
</dbReference>
<evidence type="ECO:0000313" key="15">
    <source>
        <dbReference type="RefSeq" id="XP_033457099.1"/>
    </source>
</evidence>
<keyword evidence="8 10" id="KW-0539">Nucleus</keyword>
<feature type="compositionally biased region" description="Basic and acidic residues" evidence="11">
    <location>
        <begin position="52"/>
        <end position="63"/>
    </location>
</feature>
<dbReference type="Gene3D" id="3.40.50.300">
    <property type="entry name" value="P-loop containing nucleotide triphosphate hydrolases"/>
    <property type="match status" value="1"/>
</dbReference>
<evidence type="ECO:0000256" key="10">
    <source>
        <dbReference type="RuleBase" id="RU365070"/>
    </source>
</evidence>
<comment type="similarity">
    <text evidence="3 10">Belongs to the UTP25 family.</text>
</comment>
<protein>
    <recommendedName>
        <fullName evidence="5 10">U3 small nucleolar RNA-associated protein 25</fullName>
        <shortName evidence="10">U3 snoRNA-associated protein 25</shortName>
    </recommendedName>
</protein>
<reference evidence="15" key="2">
    <citation type="submission" date="2020-04" db="EMBL/GenBank/DDBJ databases">
        <authorList>
            <consortium name="NCBI Genome Project"/>
        </authorList>
    </citation>
    <scope>NUCLEOTIDE SEQUENCE</scope>
    <source>
        <strain evidence="15">CBS 342.82</strain>
    </source>
</reference>
<proteinExistence type="inferred from homology"/>
<evidence type="ECO:0000256" key="3">
    <source>
        <dbReference type="ARBA" id="ARBA00009223"/>
    </source>
</evidence>
<evidence type="ECO:0000256" key="6">
    <source>
        <dbReference type="ARBA" id="ARBA00022517"/>
    </source>
</evidence>
<dbReference type="GO" id="GO:0000462">
    <property type="term" value="P:maturation of SSU-rRNA from tricistronic rRNA transcript (SSU-rRNA, 5.8S rRNA, LSU-rRNA)"/>
    <property type="evidence" value="ECO:0007669"/>
    <property type="project" value="TreeGrafter"/>
</dbReference>
<feature type="domain" description="UTP25 C-terminal" evidence="12">
    <location>
        <begin position="545"/>
        <end position="737"/>
    </location>
</feature>
<evidence type="ECO:0000256" key="4">
    <source>
        <dbReference type="ARBA" id="ARBA00011192"/>
    </source>
</evidence>
<evidence type="ECO:0000256" key="11">
    <source>
        <dbReference type="SAM" id="MobiDB-lite"/>
    </source>
</evidence>
<dbReference type="GO" id="GO:0032040">
    <property type="term" value="C:small-subunit processome"/>
    <property type="evidence" value="ECO:0007669"/>
    <property type="project" value="TreeGrafter"/>
</dbReference>
<dbReference type="GeneID" id="54363266"/>
<gene>
    <name evidence="15" type="ORF">K489DRAFT_382821</name>
</gene>
<dbReference type="Pfam" id="PF22916">
    <property type="entry name" value="UTP25_NTPase-like"/>
    <property type="match status" value="1"/>
</dbReference>
<dbReference type="PANTHER" id="PTHR12933:SF0">
    <property type="entry name" value="U3 SMALL NUCLEOLAR RNA-ASSOCIATED PROTEIN 25 HOMOLOG"/>
    <property type="match status" value="1"/>
</dbReference>
<dbReference type="OrthoDB" id="10264378at2759"/>
<keyword evidence="14" id="KW-1185">Reference proteome</keyword>
<keyword evidence="9 10" id="KW-0687">Ribonucleoprotein</keyword>
<name>A0A6J3LWN4_9PEZI</name>
<accession>A0A6J3LWN4</accession>
<keyword evidence="7 10" id="KW-0698">rRNA processing</keyword>
<organism evidence="15">
    <name type="scientific">Dissoconium aciculare CBS 342.82</name>
    <dbReference type="NCBI Taxonomy" id="1314786"/>
    <lineage>
        <taxon>Eukaryota</taxon>
        <taxon>Fungi</taxon>
        <taxon>Dikarya</taxon>
        <taxon>Ascomycota</taxon>
        <taxon>Pezizomycotina</taxon>
        <taxon>Dothideomycetes</taxon>
        <taxon>Dothideomycetidae</taxon>
        <taxon>Mycosphaerellales</taxon>
        <taxon>Dissoconiaceae</taxon>
        <taxon>Dissoconium</taxon>
    </lineage>
</organism>
<evidence type="ECO:0000313" key="14">
    <source>
        <dbReference type="Proteomes" id="UP000504637"/>
    </source>
</evidence>
<evidence type="ECO:0000259" key="12">
    <source>
        <dbReference type="Pfam" id="PF06862"/>
    </source>
</evidence>
<evidence type="ECO:0000256" key="9">
    <source>
        <dbReference type="ARBA" id="ARBA00023274"/>
    </source>
</evidence>
<dbReference type="GO" id="GO:0019843">
    <property type="term" value="F:rRNA binding"/>
    <property type="evidence" value="ECO:0007669"/>
    <property type="project" value="TreeGrafter"/>
</dbReference>
<feature type="compositionally biased region" description="Acidic residues" evidence="11">
    <location>
        <begin position="64"/>
        <end position="95"/>
    </location>
</feature>
<sequence length="738" mass="84080">MAPFRGRGGRGRGGRGGRGSNRGGRSRGNFHGQSNGGDRLARSGIRTRNGYKKFDSQRTRDLPATEDEISQDDDSATDDDEDEIDQSDISEDDEEVKPAVRAYNVLLQSFHGDDEIDSRKSKRRKIEFHEKPDTLPEEILVNQVDEEGEDDRVFAEPEGDDDVEEIDHESTVDEESQNDPYEFHFSAAGGDGLAARIDLVKSGQWTTRKSAIGSNISRHHAFVERSDHSAEKATFKSIKDFSLKERLVLPAMKHIPTLSDFERRIATDLLNYTDALVSTRTVNNAESLRKLSCLHAVNHVLKGRDRVLKNNDKISHLEESVQHEFRDQGFVRPKVLILCETRQTAARFADCVTRSFEPDQKENKSRFDDSFTAPIDEETTHMPEDYREVFDGNNDNNFLTAIKFTRKSMKFYSAFYSSDIILASPLGLRRIIENEDIKKRDYDFLSSIEIVIVDQADAMQMQNWENVEVVFKHLNLQLKEAHGCDFSRVRNWYLDGNAKFIRQTVVFGAYLTPEMNRLYNQDMNNIVGKAKYTRSHVGAIADLTGLGFKQTFSRFECSNPALDPDARFKYFTSAVLPALLRLPKPADGAPGILVFIPSYFDFLRLRNYFATSDVTENISFGAINDYSEVSNQRRARSHFLSGRHSILLYTQRAHHFFRLKIRGVKRMVLYGLPDNDIFYREFVEGFIGTSVSEARVSEKQASIRSLFSKWDGLKLERIVGTERVKSMLAGAGDTFDFV</sequence>
<dbReference type="AlphaFoldDB" id="A0A6J3LWN4"/>
<keyword evidence="6 10" id="KW-0690">Ribosome biogenesis</keyword>
<feature type="domain" description="UTP25 NTP hydrolase-like" evidence="13">
    <location>
        <begin position="272"/>
        <end position="529"/>
    </location>
</feature>
<dbReference type="InterPro" id="IPR053939">
    <property type="entry name" value="UTP25_C"/>
</dbReference>
<dbReference type="GO" id="GO:0034511">
    <property type="term" value="F:U3 snoRNA binding"/>
    <property type="evidence" value="ECO:0007669"/>
    <property type="project" value="InterPro"/>
</dbReference>
<dbReference type="InterPro" id="IPR010678">
    <property type="entry name" value="UTP25"/>
</dbReference>
<dbReference type="RefSeq" id="XP_033457099.1">
    <property type="nucleotide sequence ID" value="XM_033605466.1"/>
</dbReference>